<dbReference type="CDD" id="cd06578">
    <property type="entry name" value="HemD"/>
    <property type="match status" value="1"/>
</dbReference>
<dbReference type="InterPro" id="IPR039793">
    <property type="entry name" value="UROS/Hem4"/>
</dbReference>
<evidence type="ECO:0000256" key="4">
    <source>
        <dbReference type="ARBA" id="ARBA00023239"/>
    </source>
</evidence>
<dbReference type="EC" id="4.2.1.75" evidence="3 9"/>
<organism evidence="11 12">
    <name type="scientific">Rhodopseudomonas telluris</name>
    <dbReference type="NCBI Taxonomy" id="644215"/>
    <lineage>
        <taxon>Bacteria</taxon>
        <taxon>Pseudomonadati</taxon>
        <taxon>Pseudomonadota</taxon>
        <taxon>Alphaproteobacteria</taxon>
        <taxon>Hyphomicrobiales</taxon>
        <taxon>Nitrobacteraceae</taxon>
        <taxon>Rhodopseudomonas</taxon>
    </lineage>
</organism>
<evidence type="ECO:0000256" key="5">
    <source>
        <dbReference type="ARBA" id="ARBA00023244"/>
    </source>
</evidence>
<dbReference type="GO" id="GO:0004852">
    <property type="term" value="F:uroporphyrinogen-III synthase activity"/>
    <property type="evidence" value="ECO:0007669"/>
    <property type="project" value="UniProtKB-EC"/>
</dbReference>
<dbReference type="InterPro" id="IPR003754">
    <property type="entry name" value="4pyrrol_synth_uPrphyn_synth"/>
</dbReference>
<comment type="caution">
    <text evidence="11">The sequence shown here is derived from an EMBL/GenBank/DDBJ whole genome shotgun (WGS) entry which is preliminary data.</text>
</comment>
<dbReference type="Proteomes" id="UP001589775">
    <property type="component" value="Unassembled WGS sequence"/>
</dbReference>
<evidence type="ECO:0000313" key="12">
    <source>
        <dbReference type="Proteomes" id="UP001589775"/>
    </source>
</evidence>
<dbReference type="SUPFAM" id="SSF69618">
    <property type="entry name" value="HemD-like"/>
    <property type="match status" value="1"/>
</dbReference>
<dbReference type="EMBL" id="JBHLWM010000003">
    <property type="protein sequence ID" value="MFC0240560.1"/>
    <property type="molecule type" value="Genomic_DNA"/>
</dbReference>
<proteinExistence type="inferred from homology"/>
<evidence type="ECO:0000256" key="3">
    <source>
        <dbReference type="ARBA" id="ARBA00013109"/>
    </source>
</evidence>
<dbReference type="PANTHER" id="PTHR38042:SF1">
    <property type="entry name" value="UROPORPHYRINOGEN-III SYNTHASE, CHLOROPLASTIC"/>
    <property type="match status" value="1"/>
</dbReference>
<comment type="pathway">
    <text evidence="1 9">Porphyrin-containing compound metabolism; protoporphyrin-IX biosynthesis; coproporphyrinogen-III from 5-aminolevulinate: step 3/4.</text>
</comment>
<accession>A0ABV6EQS6</accession>
<name>A0ABV6EQS6_9BRAD</name>
<comment type="similarity">
    <text evidence="2 9">Belongs to the uroporphyrinogen-III synthase family.</text>
</comment>
<dbReference type="RefSeq" id="WP_378386551.1">
    <property type="nucleotide sequence ID" value="NZ_JBHLWM010000003.1"/>
</dbReference>
<evidence type="ECO:0000256" key="8">
    <source>
        <dbReference type="ARBA" id="ARBA00048617"/>
    </source>
</evidence>
<reference evidence="11 12" key="1">
    <citation type="submission" date="2024-09" db="EMBL/GenBank/DDBJ databases">
        <authorList>
            <person name="Sun Q."/>
            <person name="Mori K."/>
        </authorList>
    </citation>
    <scope>NUCLEOTIDE SEQUENCE [LARGE SCALE GENOMIC DNA]</scope>
    <source>
        <strain evidence="11 12">KCTC 23279</strain>
    </source>
</reference>
<dbReference type="InterPro" id="IPR036108">
    <property type="entry name" value="4pyrrol_syn_uPrphyn_synt_sf"/>
</dbReference>
<keyword evidence="4 9" id="KW-0456">Lyase</keyword>
<dbReference type="PANTHER" id="PTHR38042">
    <property type="entry name" value="UROPORPHYRINOGEN-III SYNTHASE, CHLOROPLASTIC"/>
    <property type="match status" value="1"/>
</dbReference>
<evidence type="ECO:0000256" key="9">
    <source>
        <dbReference type="RuleBase" id="RU366031"/>
    </source>
</evidence>
<sequence>MALLVTRPQPDNDATAAALRAKGHDVLLAPMLRFEPLPFPDDPDAAYTSVIVTSANALRAIADQPGFARLLKLPLFAVGKHTARAAREAGFADVIVADGNAAKLRLKVAESLRGKKNRPGALLYLAGADLSRDLAGELREDGFDVVMQTTYRMVPVPSLPAGVCDAFAANGIDAVLHYSRRSARAFIDATRTSGIEISALAIPQCCLSESVSDVVREAGATQVMVARTPDEPALFEALDRALGMPAR</sequence>
<evidence type="ECO:0000313" key="11">
    <source>
        <dbReference type="EMBL" id="MFC0240560.1"/>
    </source>
</evidence>
<gene>
    <name evidence="11" type="ORF">ACFFJ6_08795</name>
</gene>
<evidence type="ECO:0000256" key="6">
    <source>
        <dbReference type="ARBA" id="ARBA00037589"/>
    </source>
</evidence>
<feature type="domain" description="Tetrapyrrole biosynthesis uroporphyrinogen III synthase" evidence="10">
    <location>
        <begin position="13"/>
        <end position="236"/>
    </location>
</feature>
<keyword evidence="5 9" id="KW-0627">Porphyrin biosynthesis</keyword>
<dbReference type="Gene3D" id="3.40.50.10090">
    <property type="match status" value="2"/>
</dbReference>
<protein>
    <recommendedName>
        <fullName evidence="7 9">Uroporphyrinogen-III synthase</fullName>
        <ecNumber evidence="3 9">4.2.1.75</ecNumber>
    </recommendedName>
</protein>
<evidence type="ECO:0000256" key="1">
    <source>
        <dbReference type="ARBA" id="ARBA00004772"/>
    </source>
</evidence>
<dbReference type="Pfam" id="PF02602">
    <property type="entry name" value="HEM4"/>
    <property type="match status" value="1"/>
</dbReference>
<evidence type="ECO:0000256" key="7">
    <source>
        <dbReference type="ARBA" id="ARBA00040167"/>
    </source>
</evidence>
<comment type="function">
    <text evidence="6 9">Catalyzes cyclization of the linear tetrapyrrole, hydroxymethylbilane, to the macrocyclic uroporphyrinogen III.</text>
</comment>
<comment type="catalytic activity">
    <reaction evidence="8 9">
        <text>hydroxymethylbilane = uroporphyrinogen III + H2O</text>
        <dbReference type="Rhea" id="RHEA:18965"/>
        <dbReference type="ChEBI" id="CHEBI:15377"/>
        <dbReference type="ChEBI" id="CHEBI:57308"/>
        <dbReference type="ChEBI" id="CHEBI:57845"/>
        <dbReference type="EC" id="4.2.1.75"/>
    </reaction>
</comment>
<keyword evidence="12" id="KW-1185">Reference proteome</keyword>
<evidence type="ECO:0000256" key="2">
    <source>
        <dbReference type="ARBA" id="ARBA00008133"/>
    </source>
</evidence>
<evidence type="ECO:0000259" key="10">
    <source>
        <dbReference type="Pfam" id="PF02602"/>
    </source>
</evidence>